<sequence>MPAVPPPAKVLVTGANGYIAAWVVRALLEDGYAVRGAVRSESKGAHLTKIFAEYGDRFEIAVVEDMTKPGAFDEAVKGVELVEHTASPFHFNFTHPDELIIPARQGTLRILESIKAHAPTVKRVVLLSSCAAVLQQATEPVTYDESSWNEPAIAEAAAKGADASKIVAYRASKTLAEKAAWAFVEENKGEIGWDLVVINPPFPPIHAVPDIAALNQSMVDMHAVIFGKKPADFLTGPGNAWIDVRDLARAHVLAAQNEEAGGGRVVVSAGSHFWQELMDTASSLDPSLPKGSAGATQGRPYILKYDTSKMTRVLGLQPRGMRECVADCLEYFKGLEGAWEVGNGKA</sequence>
<gene>
    <name evidence="1" type="ORF">K488DRAFT_79967</name>
</gene>
<accession>A0ACB8QDH6</accession>
<dbReference type="EMBL" id="MU273656">
    <property type="protein sequence ID" value="KAI0029787.1"/>
    <property type="molecule type" value="Genomic_DNA"/>
</dbReference>
<reference evidence="1" key="2">
    <citation type="journal article" date="2022" name="New Phytol.">
        <title>Evolutionary transition to the ectomycorrhizal habit in the genomes of a hyperdiverse lineage of mushroom-forming fungi.</title>
        <authorList>
            <person name="Looney B."/>
            <person name="Miyauchi S."/>
            <person name="Morin E."/>
            <person name="Drula E."/>
            <person name="Courty P.E."/>
            <person name="Kohler A."/>
            <person name="Kuo A."/>
            <person name="LaButti K."/>
            <person name="Pangilinan J."/>
            <person name="Lipzen A."/>
            <person name="Riley R."/>
            <person name="Andreopoulos W."/>
            <person name="He G."/>
            <person name="Johnson J."/>
            <person name="Nolan M."/>
            <person name="Tritt A."/>
            <person name="Barry K.W."/>
            <person name="Grigoriev I.V."/>
            <person name="Nagy L.G."/>
            <person name="Hibbett D."/>
            <person name="Henrissat B."/>
            <person name="Matheny P.B."/>
            <person name="Labbe J."/>
            <person name="Martin F.M."/>
        </authorList>
    </citation>
    <scope>NUCLEOTIDE SEQUENCE</scope>
    <source>
        <strain evidence="1">EC-137</strain>
    </source>
</reference>
<comment type="caution">
    <text evidence="1">The sequence shown here is derived from an EMBL/GenBank/DDBJ whole genome shotgun (WGS) entry which is preliminary data.</text>
</comment>
<reference evidence="1" key="1">
    <citation type="submission" date="2021-02" db="EMBL/GenBank/DDBJ databases">
        <authorList>
            <consortium name="DOE Joint Genome Institute"/>
            <person name="Ahrendt S."/>
            <person name="Looney B.P."/>
            <person name="Miyauchi S."/>
            <person name="Morin E."/>
            <person name="Drula E."/>
            <person name="Courty P.E."/>
            <person name="Chicoki N."/>
            <person name="Fauchery L."/>
            <person name="Kohler A."/>
            <person name="Kuo A."/>
            <person name="Labutti K."/>
            <person name="Pangilinan J."/>
            <person name="Lipzen A."/>
            <person name="Riley R."/>
            <person name="Andreopoulos W."/>
            <person name="He G."/>
            <person name="Johnson J."/>
            <person name="Barry K.W."/>
            <person name="Grigoriev I.V."/>
            <person name="Nagy L."/>
            <person name="Hibbett D."/>
            <person name="Henrissat B."/>
            <person name="Matheny P.B."/>
            <person name="Labbe J."/>
            <person name="Martin F."/>
        </authorList>
    </citation>
    <scope>NUCLEOTIDE SEQUENCE</scope>
    <source>
        <strain evidence="1">EC-137</strain>
    </source>
</reference>
<evidence type="ECO:0000313" key="2">
    <source>
        <dbReference type="Proteomes" id="UP000814128"/>
    </source>
</evidence>
<keyword evidence="2" id="KW-1185">Reference proteome</keyword>
<name>A0ACB8QDH6_9AGAM</name>
<proteinExistence type="predicted"/>
<protein>
    <submittedName>
        <fullName evidence="1">D-lactaldehyde dehydrogenase</fullName>
    </submittedName>
</protein>
<organism evidence="1 2">
    <name type="scientific">Vararia minispora EC-137</name>
    <dbReference type="NCBI Taxonomy" id="1314806"/>
    <lineage>
        <taxon>Eukaryota</taxon>
        <taxon>Fungi</taxon>
        <taxon>Dikarya</taxon>
        <taxon>Basidiomycota</taxon>
        <taxon>Agaricomycotina</taxon>
        <taxon>Agaricomycetes</taxon>
        <taxon>Russulales</taxon>
        <taxon>Lachnocladiaceae</taxon>
        <taxon>Vararia</taxon>
    </lineage>
</organism>
<dbReference type="Proteomes" id="UP000814128">
    <property type="component" value="Unassembled WGS sequence"/>
</dbReference>
<evidence type="ECO:0000313" key="1">
    <source>
        <dbReference type="EMBL" id="KAI0029787.1"/>
    </source>
</evidence>